<evidence type="ECO:0000313" key="3">
    <source>
        <dbReference type="EMBL" id="MBB5710587.1"/>
    </source>
</evidence>
<evidence type="ECO:0000313" key="4">
    <source>
        <dbReference type="Proteomes" id="UP000527143"/>
    </source>
</evidence>
<protein>
    <recommendedName>
        <fullName evidence="5">Secreted protein</fullName>
    </recommendedName>
</protein>
<keyword evidence="4" id="KW-1185">Reference proteome</keyword>
<name>A0A840YB72_9SPHN</name>
<dbReference type="AlphaFoldDB" id="A0A840YB72"/>
<sequence length="112" mass="11606">MKTNRIALATVIAAGLSLAACNGGENGSDDSTANTEMTTENLSVPEPENLTEVQDEAPAAPRIDNANTEAQPDAAPALSDDQQTRDDADATGMTARISRDEGATNESAETEQ</sequence>
<evidence type="ECO:0000256" key="1">
    <source>
        <dbReference type="SAM" id="MobiDB-lite"/>
    </source>
</evidence>
<evidence type="ECO:0000256" key="2">
    <source>
        <dbReference type="SAM" id="SignalP"/>
    </source>
</evidence>
<comment type="caution">
    <text evidence="3">The sequence shown here is derived from an EMBL/GenBank/DDBJ whole genome shotgun (WGS) entry which is preliminary data.</text>
</comment>
<keyword evidence="2" id="KW-0732">Signal</keyword>
<dbReference type="RefSeq" id="WP_184086633.1">
    <property type="nucleotide sequence ID" value="NZ_JACIJF010000004.1"/>
</dbReference>
<dbReference type="PROSITE" id="PS51257">
    <property type="entry name" value="PROKAR_LIPOPROTEIN"/>
    <property type="match status" value="1"/>
</dbReference>
<feature type="chain" id="PRO_5032371788" description="Secreted protein" evidence="2">
    <location>
        <begin position="20"/>
        <end position="112"/>
    </location>
</feature>
<accession>A0A840YB72</accession>
<organism evidence="3 4">
    <name type="scientific">Sphingomonas xinjiangensis</name>
    <dbReference type="NCBI Taxonomy" id="643568"/>
    <lineage>
        <taxon>Bacteria</taxon>
        <taxon>Pseudomonadati</taxon>
        <taxon>Pseudomonadota</taxon>
        <taxon>Alphaproteobacteria</taxon>
        <taxon>Sphingomonadales</taxon>
        <taxon>Sphingomonadaceae</taxon>
        <taxon>Sphingomonas</taxon>
    </lineage>
</organism>
<feature type="compositionally biased region" description="Polar residues" evidence="1">
    <location>
        <begin position="29"/>
        <end position="42"/>
    </location>
</feature>
<feature type="region of interest" description="Disordered" evidence="1">
    <location>
        <begin position="23"/>
        <end position="112"/>
    </location>
</feature>
<gene>
    <name evidence="3" type="ORF">FHT02_001818</name>
</gene>
<proteinExistence type="predicted"/>
<dbReference type="EMBL" id="JACIJF010000004">
    <property type="protein sequence ID" value="MBB5710587.1"/>
    <property type="molecule type" value="Genomic_DNA"/>
</dbReference>
<reference evidence="3 4" key="1">
    <citation type="submission" date="2020-08" db="EMBL/GenBank/DDBJ databases">
        <title>Genomic Encyclopedia of Type Strains, Phase IV (KMG-IV): sequencing the most valuable type-strain genomes for metagenomic binning, comparative biology and taxonomic classification.</title>
        <authorList>
            <person name="Goeker M."/>
        </authorList>
    </citation>
    <scope>NUCLEOTIDE SEQUENCE [LARGE SCALE GENOMIC DNA]</scope>
    <source>
        <strain evidence="3 4">DSM 26736</strain>
    </source>
</reference>
<dbReference type="Proteomes" id="UP000527143">
    <property type="component" value="Unassembled WGS sequence"/>
</dbReference>
<evidence type="ECO:0008006" key="5">
    <source>
        <dbReference type="Google" id="ProtNLM"/>
    </source>
</evidence>
<feature type="signal peptide" evidence="2">
    <location>
        <begin position="1"/>
        <end position="19"/>
    </location>
</feature>